<keyword evidence="3" id="KW-1185">Reference proteome</keyword>
<comment type="caution">
    <text evidence="2">The sequence shown here is derived from an EMBL/GenBank/DDBJ whole genome shotgun (WGS) entry which is preliminary data.</text>
</comment>
<evidence type="ECO:0000256" key="1">
    <source>
        <dbReference type="SAM" id="MobiDB-lite"/>
    </source>
</evidence>
<dbReference type="SUPFAM" id="SSF75011">
    <property type="entry name" value="3-carboxy-cis,cis-mucoante lactonizing enzyme"/>
    <property type="match status" value="1"/>
</dbReference>
<dbReference type="EMBL" id="OCTY01000002">
    <property type="protein sequence ID" value="SOJ55573.1"/>
    <property type="molecule type" value="Genomic_DNA"/>
</dbReference>
<dbReference type="AlphaFoldDB" id="A0A7Z7NA84"/>
<dbReference type="RefSeq" id="WP_186243395.1">
    <property type="nucleotide sequence ID" value="NZ_OCTY01000002.1"/>
</dbReference>
<evidence type="ECO:0000313" key="2">
    <source>
        <dbReference type="EMBL" id="SOJ55573.1"/>
    </source>
</evidence>
<dbReference type="Proteomes" id="UP000554965">
    <property type="component" value="Unassembled WGS sequence"/>
</dbReference>
<organism evidence="2 3">
    <name type="scientific">Mycobacterium simulans</name>
    <dbReference type="NCBI Taxonomy" id="627089"/>
    <lineage>
        <taxon>Bacteria</taxon>
        <taxon>Bacillati</taxon>
        <taxon>Actinomycetota</taxon>
        <taxon>Actinomycetes</taxon>
        <taxon>Mycobacteriales</taxon>
        <taxon>Mycobacteriaceae</taxon>
        <taxon>Mycobacterium</taxon>
    </lineage>
</organism>
<proteinExistence type="predicted"/>
<name>A0A7Z7NA84_9MYCO</name>
<feature type="region of interest" description="Disordered" evidence="1">
    <location>
        <begin position="1"/>
        <end position="39"/>
    </location>
</feature>
<sequence length="459" mass="50898">MHTNDSSRDDALAGYWPSPWPGEDGGPRRTQAPHGSRGLGIAEGERLEVTTRDAYAVTMVVLRDPGEVYVLRHTLGPRMLDSPSTGWVERIDPVSLRPLERSPELAAGPFWPGGLAAHANGSLYTVFGRWCHRLAPDCSVIERRELPQPRPYNSFVILADGTIATKDLDRKNDSRRARLSLLEPESLQPRCAEVELPERAIARLSSDGHAIYVVGVTTTYRYIWDPSAERLELDDSWVLRYGGRPDQSYGWDPVVDGGQMWFLNNGEHTYTHSMLAAGVAPSANQLIRVSLTDATDHEFVDVCGIARGAVTNPPLYDPQRRIALGYDSANGVLAAWRLGDSGLERLWRRPYATASHMVRFADTGEVVINDFHGRLPGLRGHRLRRLMTYGGPLLNSRRVRAAGGRRCADHVVAIDIETGHELARTPVPSLFQGVVFPAVGWNRDLYYPTICTLARVSVV</sequence>
<evidence type="ECO:0000313" key="3">
    <source>
        <dbReference type="Proteomes" id="UP000554965"/>
    </source>
</evidence>
<feature type="compositionally biased region" description="Basic and acidic residues" evidence="1">
    <location>
        <begin position="1"/>
        <end position="11"/>
    </location>
</feature>
<reference evidence="2 3" key="1">
    <citation type="submission" date="2017-10" db="EMBL/GenBank/DDBJ databases">
        <authorList>
            <consortium name="Urmite Genomes"/>
        </authorList>
    </citation>
    <scope>NUCLEOTIDE SEQUENCE [LARGE SCALE GENOMIC DNA]</scope>
    <source>
        <strain evidence="2 3">FB-527</strain>
    </source>
</reference>
<gene>
    <name evidence="2" type="ORF">MSIMFB_03055</name>
</gene>
<protein>
    <submittedName>
        <fullName evidence="2">Uncharacterized protein</fullName>
    </submittedName>
</protein>
<accession>A0A7Z7NA84</accession>